<feature type="region of interest" description="Disordered" evidence="1">
    <location>
        <begin position="1"/>
        <end position="32"/>
    </location>
</feature>
<comment type="caution">
    <text evidence="2">The sequence shown here is derived from an EMBL/GenBank/DDBJ whole genome shotgun (WGS) entry which is preliminary data.</text>
</comment>
<name>A0A242MQJ4_CABSO</name>
<dbReference type="GO" id="GO:0008233">
    <property type="term" value="F:peptidase activity"/>
    <property type="evidence" value="ECO:0007669"/>
    <property type="project" value="UniProtKB-KW"/>
</dbReference>
<feature type="compositionally biased region" description="Low complexity" evidence="1">
    <location>
        <begin position="1"/>
        <end position="16"/>
    </location>
</feature>
<proteinExistence type="predicted"/>
<organism evidence="2 3">
    <name type="scientific">Caballeronia sordidicola</name>
    <name type="common">Burkholderia sordidicola</name>
    <dbReference type="NCBI Taxonomy" id="196367"/>
    <lineage>
        <taxon>Bacteria</taxon>
        <taxon>Pseudomonadati</taxon>
        <taxon>Pseudomonadota</taxon>
        <taxon>Betaproteobacteria</taxon>
        <taxon>Burkholderiales</taxon>
        <taxon>Burkholderiaceae</taxon>
        <taxon>Caballeronia</taxon>
    </lineage>
</organism>
<sequence>MSRIRGSASAARAAARVCGRSKPRSATRRTAAPFSGFPTPICVPLEPKLPIQSLICQPGDACPITFPPNLPTRRVPRLPSCQKAKTGSAPRSNASRSRPLANSARRAAGASFSVSFSLPSWPSRSGVYSISPATRYRKQRVTRRSWSWKAKFPPTVTPARTT</sequence>
<reference evidence="2 3" key="1">
    <citation type="submission" date="2017-03" db="EMBL/GenBank/DDBJ databases">
        <title>Genome analysis of strain PAMC 26577.</title>
        <authorList>
            <person name="Oh H.-M."/>
            <person name="Yang J.-A."/>
        </authorList>
    </citation>
    <scope>NUCLEOTIDE SEQUENCE [LARGE SCALE GENOMIC DNA]</scope>
    <source>
        <strain evidence="2 3">PAMC 26577</strain>
    </source>
</reference>
<dbReference type="Proteomes" id="UP000195221">
    <property type="component" value="Unassembled WGS sequence"/>
</dbReference>
<keyword evidence="2" id="KW-0378">Hydrolase</keyword>
<keyword evidence="2" id="KW-0645">Protease</keyword>
<evidence type="ECO:0000256" key="1">
    <source>
        <dbReference type="SAM" id="MobiDB-lite"/>
    </source>
</evidence>
<dbReference type="EMBL" id="NBTZ01000077">
    <property type="protein sequence ID" value="OTP73513.1"/>
    <property type="molecule type" value="Genomic_DNA"/>
</dbReference>
<gene>
    <name evidence="2" type="ORF">PAMC26577_17730</name>
</gene>
<accession>A0A242MQJ4</accession>
<feature type="compositionally biased region" description="Low complexity" evidence="1">
    <location>
        <begin position="88"/>
        <end position="108"/>
    </location>
</feature>
<feature type="region of interest" description="Disordered" evidence="1">
    <location>
        <begin position="67"/>
        <end position="108"/>
    </location>
</feature>
<protein>
    <submittedName>
        <fullName evidence="2">Periplasmic serine proteases (ClpP class)</fullName>
    </submittedName>
</protein>
<evidence type="ECO:0000313" key="2">
    <source>
        <dbReference type="EMBL" id="OTP73513.1"/>
    </source>
</evidence>
<dbReference type="AlphaFoldDB" id="A0A242MQJ4"/>
<dbReference type="GO" id="GO:0006508">
    <property type="term" value="P:proteolysis"/>
    <property type="evidence" value="ECO:0007669"/>
    <property type="project" value="UniProtKB-KW"/>
</dbReference>
<evidence type="ECO:0000313" key="3">
    <source>
        <dbReference type="Proteomes" id="UP000195221"/>
    </source>
</evidence>